<evidence type="ECO:0000313" key="4">
    <source>
        <dbReference type="Proteomes" id="UP000594262"/>
    </source>
</evidence>
<sequence>MLYHTFSRLDSIIHLKNRQQTTDIQQGGSQRWNEDPIPTSPTPSPTPVNNTDVVDVNIETTKTFMERYSKLLYRLGKWAGIALLSMVSILACCILAEGYLGFFPDVPDGTTPLTPELEPETESLTPHEDYTCALVTTICMVTVACVGGFLFWKKRAVIQSRVLRLLAFGSFALVTSAVGVVTYIQIITNNEQSTPMVLDEEISTEEVEITNESADTASYIFIAGVVTCLIGLFIRSTPLKNYKFESILNTQIEKLNRCLTYVKTVVNKYIGSFINYKLNDYNLASYLTTTITKINLHSYVQAAIKKYNDGSSLKTFSSSFTKIKNAIKNYQPVGSKLKIITLLGMAALIATTIVSCWYFDVFGDFSSFESPSEDIRPLTPSSSSLSYLNLEWFSSTETEEQSYFGWDSMISSLFKSTPPPPKSILTKVMEFFRPEERPQSLSSFW</sequence>
<keyword evidence="4" id="KW-1185">Reference proteome</keyword>
<feature type="transmembrane region" description="Helical" evidence="2">
    <location>
        <begin position="133"/>
        <end position="152"/>
    </location>
</feature>
<protein>
    <submittedName>
        <fullName evidence="3">Uncharacterized protein</fullName>
    </submittedName>
</protein>
<feature type="compositionally biased region" description="Polar residues" evidence="1">
    <location>
        <begin position="19"/>
        <end position="31"/>
    </location>
</feature>
<name>A0A7M5X8J2_9CNID</name>
<feature type="transmembrane region" description="Helical" evidence="2">
    <location>
        <begin position="164"/>
        <end position="186"/>
    </location>
</feature>
<feature type="transmembrane region" description="Helical" evidence="2">
    <location>
        <begin position="339"/>
        <end position="360"/>
    </location>
</feature>
<evidence type="ECO:0000313" key="3">
    <source>
        <dbReference type="EnsemblMetazoa" id="CLYHEMP019530.1"/>
    </source>
</evidence>
<dbReference type="GeneID" id="136808382"/>
<organism evidence="3 4">
    <name type="scientific">Clytia hemisphaerica</name>
    <dbReference type="NCBI Taxonomy" id="252671"/>
    <lineage>
        <taxon>Eukaryota</taxon>
        <taxon>Metazoa</taxon>
        <taxon>Cnidaria</taxon>
        <taxon>Hydrozoa</taxon>
        <taxon>Hydroidolina</taxon>
        <taxon>Leptothecata</taxon>
        <taxon>Obeliida</taxon>
        <taxon>Clytiidae</taxon>
        <taxon>Clytia</taxon>
    </lineage>
</organism>
<dbReference type="EnsemblMetazoa" id="CLYHEMT019530.1">
    <property type="protein sequence ID" value="CLYHEMP019530.1"/>
    <property type="gene ID" value="CLYHEMG019530"/>
</dbReference>
<feature type="transmembrane region" description="Helical" evidence="2">
    <location>
        <begin position="216"/>
        <end position="234"/>
    </location>
</feature>
<dbReference type="RefSeq" id="XP_066921016.1">
    <property type="nucleotide sequence ID" value="XM_067064915.1"/>
</dbReference>
<accession>A0A7M5X8J2</accession>
<dbReference type="Proteomes" id="UP000594262">
    <property type="component" value="Unplaced"/>
</dbReference>
<feature type="region of interest" description="Disordered" evidence="1">
    <location>
        <begin position="19"/>
        <end position="51"/>
    </location>
</feature>
<feature type="transmembrane region" description="Helical" evidence="2">
    <location>
        <begin position="78"/>
        <end position="102"/>
    </location>
</feature>
<proteinExistence type="predicted"/>
<keyword evidence="2" id="KW-0472">Membrane</keyword>
<reference evidence="3" key="1">
    <citation type="submission" date="2021-01" db="UniProtKB">
        <authorList>
            <consortium name="EnsemblMetazoa"/>
        </authorList>
    </citation>
    <scope>IDENTIFICATION</scope>
</reference>
<evidence type="ECO:0000256" key="1">
    <source>
        <dbReference type="SAM" id="MobiDB-lite"/>
    </source>
</evidence>
<keyword evidence="2" id="KW-1133">Transmembrane helix</keyword>
<evidence type="ECO:0000256" key="2">
    <source>
        <dbReference type="SAM" id="Phobius"/>
    </source>
</evidence>
<keyword evidence="2" id="KW-0812">Transmembrane</keyword>
<dbReference type="AlphaFoldDB" id="A0A7M5X8J2"/>